<evidence type="ECO:0000313" key="3">
    <source>
        <dbReference type="Proteomes" id="UP000253741"/>
    </source>
</evidence>
<comment type="caution">
    <text evidence="2">The sequence shown here is derived from an EMBL/GenBank/DDBJ whole genome shotgun (WGS) entry which is preliminary data.</text>
</comment>
<dbReference type="PANTHER" id="PTHR31157">
    <property type="entry name" value="SCP DOMAIN-CONTAINING PROTEIN"/>
    <property type="match status" value="1"/>
</dbReference>
<dbReference type="CDD" id="cd05379">
    <property type="entry name" value="CAP_bacterial"/>
    <property type="match status" value="1"/>
</dbReference>
<organism evidence="2 3">
    <name type="scientific">Streptomyces corynorhini</name>
    <dbReference type="NCBI Taxonomy" id="2282652"/>
    <lineage>
        <taxon>Bacteria</taxon>
        <taxon>Bacillati</taxon>
        <taxon>Actinomycetota</taxon>
        <taxon>Actinomycetes</taxon>
        <taxon>Kitasatosporales</taxon>
        <taxon>Streptomycetaceae</taxon>
        <taxon>Streptomyces</taxon>
    </lineage>
</organism>
<gene>
    <name evidence="2" type="ORF">DVH02_06770</name>
</gene>
<dbReference type="OrthoDB" id="68195at2"/>
<evidence type="ECO:0000259" key="1">
    <source>
        <dbReference type="Pfam" id="PF00188"/>
    </source>
</evidence>
<accession>A0A370BES4</accession>
<reference evidence="2 3" key="1">
    <citation type="submission" date="2018-07" db="EMBL/GenBank/DDBJ databases">
        <title>Streptomyces species from bats.</title>
        <authorList>
            <person name="Dunlap C."/>
        </authorList>
    </citation>
    <scope>NUCLEOTIDE SEQUENCE [LARGE SCALE GENOMIC DNA]</scope>
    <source>
        <strain evidence="2 3">AC230</strain>
    </source>
</reference>
<feature type="domain" description="SCP" evidence="1">
    <location>
        <begin position="84"/>
        <end position="199"/>
    </location>
</feature>
<dbReference type="Gene3D" id="3.40.33.10">
    <property type="entry name" value="CAP"/>
    <property type="match status" value="1"/>
</dbReference>
<dbReference type="AlphaFoldDB" id="A0A370BES4"/>
<dbReference type="Pfam" id="PF00188">
    <property type="entry name" value="CAP"/>
    <property type="match status" value="1"/>
</dbReference>
<keyword evidence="3" id="KW-1185">Reference proteome</keyword>
<dbReference type="EMBL" id="QQNA01000037">
    <property type="protein sequence ID" value="RDG38889.1"/>
    <property type="molecule type" value="Genomic_DNA"/>
</dbReference>
<evidence type="ECO:0000313" key="2">
    <source>
        <dbReference type="EMBL" id="RDG38889.1"/>
    </source>
</evidence>
<proteinExistence type="predicted"/>
<dbReference type="InterPro" id="IPR035940">
    <property type="entry name" value="CAP_sf"/>
</dbReference>
<protein>
    <recommendedName>
        <fullName evidence="1">SCP domain-containing protein</fullName>
    </recommendedName>
</protein>
<dbReference type="SUPFAM" id="SSF55797">
    <property type="entry name" value="PR-1-like"/>
    <property type="match status" value="1"/>
</dbReference>
<sequence length="202" mass="21099">MTAGGYRYLRLEQQLVSGPRGPAEFVDYCLGDPATRAPLRDPGLTEAGVGHAVDARSGDFYWTALWAGPFTLAGLAGTTAEIVALTNAERAAAGLRPLADDARLAAAAQGHCADMADRAFYAHTSPEGHRPWDRAAAAGAAHRGVGENIACGQRTAREVVRGWMDSPGHRANILAPDFTHLGTGFAGGGPAGTYWAQVFGQV</sequence>
<dbReference type="Proteomes" id="UP000253741">
    <property type="component" value="Unassembled WGS sequence"/>
</dbReference>
<name>A0A370BES4_9ACTN</name>
<dbReference type="PANTHER" id="PTHR31157:SF1">
    <property type="entry name" value="SCP DOMAIN-CONTAINING PROTEIN"/>
    <property type="match status" value="1"/>
</dbReference>
<dbReference type="InterPro" id="IPR014044">
    <property type="entry name" value="CAP_dom"/>
</dbReference>